<feature type="domain" description="Reverse transcriptase" evidence="12">
    <location>
        <begin position="516"/>
        <end position="696"/>
    </location>
</feature>
<dbReference type="RefSeq" id="XP_046599255.1">
    <property type="nucleotide sequence ID" value="XM_046743299.1"/>
</dbReference>
<feature type="domain" description="Peptidase A2" evidence="11">
    <location>
        <begin position="360"/>
        <end position="398"/>
    </location>
</feature>
<keyword evidence="4" id="KW-0255">Endonuclease</keyword>
<feature type="compositionally biased region" description="Polar residues" evidence="10">
    <location>
        <begin position="56"/>
        <end position="65"/>
    </location>
</feature>
<keyword evidence="5" id="KW-0378">Hydrolase</keyword>
<dbReference type="InterPro" id="IPR041577">
    <property type="entry name" value="RT_RNaseH_2"/>
</dbReference>
<dbReference type="InterPro" id="IPR043128">
    <property type="entry name" value="Rev_trsase/Diguanyl_cyclase"/>
</dbReference>
<evidence type="ECO:0000256" key="9">
    <source>
        <dbReference type="ARBA" id="ARBA00023268"/>
    </source>
</evidence>
<feature type="compositionally biased region" description="Basic and acidic residues" evidence="10">
    <location>
        <begin position="81"/>
        <end position="95"/>
    </location>
</feature>
<feature type="compositionally biased region" description="Basic and acidic residues" evidence="10">
    <location>
        <begin position="150"/>
        <end position="161"/>
    </location>
</feature>
<reference evidence="14" key="1">
    <citation type="submission" date="2025-08" db="UniProtKB">
        <authorList>
            <consortium name="RefSeq"/>
        </authorList>
    </citation>
    <scope>IDENTIFICATION</scope>
    <source>
        <tissue evidence="14">Thorax and Abdomen</tissue>
    </source>
</reference>
<feature type="compositionally biased region" description="Acidic residues" evidence="10">
    <location>
        <begin position="117"/>
        <end position="128"/>
    </location>
</feature>
<keyword evidence="8" id="KW-0229">DNA integration</keyword>
<organism evidence="13 14">
    <name type="scientific">Neodiprion lecontei</name>
    <name type="common">Redheaded pine sawfly</name>
    <dbReference type="NCBI Taxonomy" id="441921"/>
    <lineage>
        <taxon>Eukaryota</taxon>
        <taxon>Metazoa</taxon>
        <taxon>Ecdysozoa</taxon>
        <taxon>Arthropoda</taxon>
        <taxon>Hexapoda</taxon>
        <taxon>Insecta</taxon>
        <taxon>Pterygota</taxon>
        <taxon>Neoptera</taxon>
        <taxon>Endopterygota</taxon>
        <taxon>Hymenoptera</taxon>
        <taxon>Tenthredinoidea</taxon>
        <taxon>Diprionidae</taxon>
        <taxon>Diprioninae</taxon>
        <taxon>Neodiprion</taxon>
    </lineage>
</organism>
<evidence type="ECO:0000256" key="3">
    <source>
        <dbReference type="ARBA" id="ARBA00022722"/>
    </source>
</evidence>
<evidence type="ECO:0000256" key="7">
    <source>
        <dbReference type="ARBA" id="ARBA00022884"/>
    </source>
</evidence>
<dbReference type="InterPro" id="IPR001995">
    <property type="entry name" value="Peptidase_A2_cat"/>
</dbReference>
<evidence type="ECO:0000256" key="8">
    <source>
        <dbReference type="ARBA" id="ARBA00022908"/>
    </source>
</evidence>
<dbReference type="GeneID" id="124295072"/>
<dbReference type="InterPro" id="IPR043502">
    <property type="entry name" value="DNA/RNA_pol_sf"/>
</dbReference>
<feature type="compositionally biased region" description="Basic and acidic residues" evidence="10">
    <location>
        <begin position="33"/>
        <end position="48"/>
    </location>
</feature>
<evidence type="ECO:0000256" key="6">
    <source>
        <dbReference type="ARBA" id="ARBA00022842"/>
    </source>
</evidence>
<dbReference type="SUPFAM" id="SSF56672">
    <property type="entry name" value="DNA/RNA polymerases"/>
    <property type="match status" value="1"/>
</dbReference>
<accession>A0ABM3GG64</accession>
<evidence type="ECO:0000256" key="5">
    <source>
        <dbReference type="ARBA" id="ARBA00022801"/>
    </source>
</evidence>
<dbReference type="Pfam" id="PF17919">
    <property type="entry name" value="RT_RNaseH_2"/>
    <property type="match status" value="1"/>
</dbReference>
<dbReference type="Gene3D" id="3.30.70.270">
    <property type="match status" value="2"/>
</dbReference>
<keyword evidence="13" id="KW-1185">Reference proteome</keyword>
<feature type="compositionally biased region" description="Polar residues" evidence="10">
    <location>
        <begin position="18"/>
        <end position="32"/>
    </location>
</feature>
<dbReference type="SUPFAM" id="SSF50630">
    <property type="entry name" value="Acid proteases"/>
    <property type="match status" value="1"/>
</dbReference>
<keyword evidence="9" id="KW-0511">Multifunctional enzyme</keyword>
<dbReference type="PANTHER" id="PTHR37984:SF5">
    <property type="entry name" value="PROTEIN NYNRIN-LIKE"/>
    <property type="match status" value="1"/>
</dbReference>
<sequence>MVLETSKEGAEDKGGETGNQTKQANYPQPSGSRESDDGTKGGKQDGTRTKKAKFPASSTPKTTVITPREQLGRLGLSTKGIEAEHMSRLRRHEEKDDTDEGGDANKVVDKEGNGDTDGNEVDKEDEIDKEGSDVTLDSSRHEETSEEEGEAARGVERNDARTRRRRTVRMERRERNMPSLFTIKDVEGSISHFSGDDKLLVKKWIDEFEDMSGLLQWDNLQRAIYAKRLLKGSAKQYIALQKELTTWKSMKKSLLKEFENKVNSAMVHLQLSKRKRQANETPRQDVYAMNTIASQGDVEKEAVMQYVIDGIQDDEAAKSILYTKCDGREKTTDGNVRSVNVVTHSSTDDEITVELDNVKIQAMIDTGTDYTLLRRSEYQKIGSPPLRETLNTFEGFGSTRVKLDGVFRATVTIQGEDYDGDIFVIPDYAMSHLMLAGKKITRQMKVVIRGGLITITKLHTNKSRDDGLERKEIAAEETDDVFRELRLVNLIETRSVDVNDRYREEIILDKQIDEWLKEGVIQPSKSKYSSPVVIVQKKNNEYRVCVDYRQLNKKIARDRFPMPLIDDRIDALADARVFSVLDLKNGFFHVPVTLESRKYTSFVTPDGQYKFVKTPFGLCKSPTFFLRFIDEVFRDLIRRNIVCTYFDDLIVPSKDEDEALANLKETLKVAAEKRLSINWKKCAFLKRRVDYLGHIIAGGTVGPSPSKVKAVKSFPKPTSKKAVQNFLCLTGYFRKFVRDHSKIAKPLSELLKINQRFRFGAEKEEAFERLKQLLLSEPILRIYRPDATTELHTDASKEGYGAALLQKGEEDDHFYVVYFTSRKTSDAEKKRHSYELEALAVIHAVKKFRVYLLGIKFKLVTDCSALQKTLSKIDISPKVARSALMLEEFEYEVEHRVGTRLKHVDALSRYPVMTVQDRITPVIRKEQDNEERLHVIKKVLETEPYEDYSCENGILMKRV</sequence>
<feature type="region of interest" description="Disordered" evidence="10">
    <location>
        <begin position="1"/>
        <end position="168"/>
    </location>
</feature>
<gene>
    <name evidence="14" type="primary">LOC124295072</name>
</gene>
<dbReference type="Gene3D" id="3.10.10.10">
    <property type="entry name" value="HIV Type 1 Reverse Transcriptase, subunit A, domain 1"/>
    <property type="match status" value="1"/>
</dbReference>
<evidence type="ECO:0000256" key="2">
    <source>
        <dbReference type="ARBA" id="ARBA00022695"/>
    </source>
</evidence>
<proteinExistence type="predicted"/>
<dbReference type="Gene3D" id="2.40.70.10">
    <property type="entry name" value="Acid Proteases"/>
    <property type="match status" value="1"/>
</dbReference>
<dbReference type="InterPro" id="IPR001969">
    <property type="entry name" value="Aspartic_peptidase_AS"/>
</dbReference>
<keyword evidence="7" id="KW-0694">RNA-binding</keyword>
<keyword evidence="1" id="KW-0808">Transferase</keyword>
<dbReference type="InterPro" id="IPR000477">
    <property type="entry name" value="RT_dom"/>
</dbReference>
<dbReference type="CDD" id="cd01647">
    <property type="entry name" value="RT_LTR"/>
    <property type="match status" value="1"/>
</dbReference>
<evidence type="ECO:0000259" key="11">
    <source>
        <dbReference type="PROSITE" id="PS50175"/>
    </source>
</evidence>
<dbReference type="CDD" id="cd09274">
    <property type="entry name" value="RNase_HI_RT_Ty3"/>
    <property type="match status" value="1"/>
</dbReference>
<dbReference type="PROSITE" id="PS50878">
    <property type="entry name" value="RT_POL"/>
    <property type="match status" value="1"/>
</dbReference>
<evidence type="ECO:0000313" key="14">
    <source>
        <dbReference type="RefSeq" id="XP_046599255.1"/>
    </source>
</evidence>
<evidence type="ECO:0000259" key="12">
    <source>
        <dbReference type="PROSITE" id="PS50878"/>
    </source>
</evidence>
<dbReference type="InterPro" id="IPR050951">
    <property type="entry name" value="Retrovirus_Pol_polyprotein"/>
</dbReference>
<dbReference type="PROSITE" id="PS00141">
    <property type="entry name" value="ASP_PROTEASE"/>
    <property type="match status" value="1"/>
</dbReference>
<protein>
    <submittedName>
        <fullName evidence="14">Uncharacterized protein LOC124295072</fullName>
    </submittedName>
</protein>
<dbReference type="InterPro" id="IPR021109">
    <property type="entry name" value="Peptidase_aspartic_dom_sf"/>
</dbReference>
<dbReference type="Proteomes" id="UP000829291">
    <property type="component" value="Chromosome 6"/>
</dbReference>
<evidence type="ECO:0000256" key="1">
    <source>
        <dbReference type="ARBA" id="ARBA00022679"/>
    </source>
</evidence>
<evidence type="ECO:0000256" key="4">
    <source>
        <dbReference type="ARBA" id="ARBA00022759"/>
    </source>
</evidence>
<keyword evidence="2" id="KW-0548">Nucleotidyltransferase</keyword>
<keyword evidence="3" id="KW-0540">Nuclease</keyword>
<keyword evidence="6" id="KW-0460">Magnesium</keyword>
<dbReference type="Pfam" id="PF00078">
    <property type="entry name" value="RVT_1"/>
    <property type="match status" value="1"/>
</dbReference>
<dbReference type="PANTHER" id="PTHR37984">
    <property type="entry name" value="PROTEIN CBG26694"/>
    <property type="match status" value="1"/>
</dbReference>
<dbReference type="PROSITE" id="PS50175">
    <property type="entry name" value="ASP_PROT_RETROV"/>
    <property type="match status" value="1"/>
</dbReference>
<evidence type="ECO:0000313" key="13">
    <source>
        <dbReference type="Proteomes" id="UP000829291"/>
    </source>
</evidence>
<feature type="compositionally biased region" description="Basic and acidic residues" evidence="10">
    <location>
        <begin position="1"/>
        <end position="15"/>
    </location>
</feature>
<name>A0ABM3GG64_NEOLC</name>
<evidence type="ECO:0000256" key="10">
    <source>
        <dbReference type="SAM" id="MobiDB-lite"/>
    </source>
</evidence>